<evidence type="ECO:0000313" key="2">
    <source>
        <dbReference type="EMBL" id="GAA3654593.1"/>
    </source>
</evidence>
<accession>A0ABP7BCA0</accession>
<dbReference type="Pfam" id="PF04070">
    <property type="entry name" value="DUF378"/>
    <property type="match status" value="1"/>
</dbReference>
<comment type="caution">
    <text evidence="2">The sequence shown here is derived from an EMBL/GenBank/DDBJ whole genome shotgun (WGS) entry which is preliminary data.</text>
</comment>
<gene>
    <name evidence="2" type="ORF">GCM10022202_13390</name>
</gene>
<dbReference type="EMBL" id="BAAAYV010000005">
    <property type="protein sequence ID" value="GAA3654593.1"/>
    <property type="molecule type" value="Genomic_DNA"/>
</dbReference>
<sequence length="70" mass="7148">MAAVLIAAKIITIIGGLNWGLIGVFDYNVVDGLLGEGSVASRILYVVVGVAAVVTVVDLFTARYIGGPGE</sequence>
<evidence type="ECO:0008006" key="4">
    <source>
        <dbReference type="Google" id="ProtNLM"/>
    </source>
</evidence>
<organism evidence="2 3">
    <name type="scientific">Microbacterium marinilacus</name>
    <dbReference type="NCBI Taxonomy" id="415209"/>
    <lineage>
        <taxon>Bacteria</taxon>
        <taxon>Bacillati</taxon>
        <taxon>Actinomycetota</taxon>
        <taxon>Actinomycetes</taxon>
        <taxon>Micrococcales</taxon>
        <taxon>Microbacteriaceae</taxon>
        <taxon>Microbacterium</taxon>
    </lineage>
</organism>
<evidence type="ECO:0000256" key="1">
    <source>
        <dbReference type="SAM" id="Phobius"/>
    </source>
</evidence>
<keyword evidence="1" id="KW-0812">Transmembrane</keyword>
<name>A0ABP7BCA0_9MICO</name>
<keyword evidence="1" id="KW-1133">Transmembrane helix</keyword>
<feature type="transmembrane region" description="Helical" evidence="1">
    <location>
        <begin position="6"/>
        <end position="30"/>
    </location>
</feature>
<dbReference type="RefSeq" id="WP_221854961.1">
    <property type="nucleotide sequence ID" value="NZ_BAAAYV010000005.1"/>
</dbReference>
<protein>
    <recommendedName>
        <fullName evidence="4">DUF378 domain-containing protein</fullName>
    </recommendedName>
</protein>
<feature type="transmembrane region" description="Helical" evidence="1">
    <location>
        <begin position="42"/>
        <end position="65"/>
    </location>
</feature>
<proteinExistence type="predicted"/>
<dbReference type="PANTHER" id="PTHR37304:SF1">
    <property type="entry name" value="MEMBRANE PROTEIN"/>
    <property type="match status" value="1"/>
</dbReference>
<dbReference type="Proteomes" id="UP001410795">
    <property type="component" value="Unassembled WGS sequence"/>
</dbReference>
<reference evidence="3" key="1">
    <citation type="journal article" date="2019" name="Int. J. Syst. Evol. Microbiol.">
        <title>The Global Catalogue of Microorganisms (GCM) 10K type strain sequencing project: providing services to taxonomists for standard genome sequencing and annotation.</title>
        <authorList>
            <consortium name="The Broad Institute Genomics Platform"/>
            <consortium name="The Broad Institute Genome Sequencing Center for Infectious Disease"/>
            <person name="Wu L."/>
            <person name="Ma J."/>
        </authorList>
    </citation>
    <scope>NUCLEOTIDE SEQUENCE [LARGE SCALE GENOMIC DNA]</scope>
    <source>
        <strain evidence="3">JCM 16546</strain>
    </source>
</reference>
<evidence type="ECO:0000313" key="3">
    <source>
        <dbReference type="Proteomes" id="UP001410795"/>
    </source>
</evidence>
<dbReference type="PANTHER" id="PTHR37304">
    <property type="entry name" value="MEMBRANE PROTEIN-RELATED"/>
    <property type="match status" value="1"/>
</dbReference>
<keyword evidence="3" id="KW-1185">Reference proteome</keyword>
<dbReference type="InterPro" id="IPR007211">
    <property type="entry name" value="DUF378"/>
</dbReference>
<keyword evidence="1" id="KW-0472">Membrane</keyword>